<organism evidence="8">
    <name type="scientific">Eucalyptus grandis</name>
    <name type="common">Flooded gum</name>
    <dbReference type="NCBI Taxonomy" id="71139"/>
    <lineage>
        <taxon>Eukaryota</taxon>
        <taxon>Viridiplantae</taxon>
        <taxon>Streptophyta</taxon>
        <taxon>Embryophyta</taxon>
        <taxon>Tracheophyta</taxon>
        <taxon>Spermatophyta</taxon>
        <taxon>Magnoliopsida</taxon>
        <taxon>eudicotyledons</taxon>
        <taxon>Gunneridae</taxon>
        <taxon>Pentapetalae</taxon>
        <taxon>rosids</taxon>
        <taxon>malvids</taxon>
        <taxon>Myrtales</taxon>
        <taxon>Myrtaceae</taxon>
        <taxon>Myrtoideae</taxon>
        <taxon>Eucalypteae</taxon>
        <taxon>Eucalyptus</taxon>
    </lineage>
</organism>
<dbReference type="GO" id="GO:0022857">
    <property type="term" value="F:transmembrane transporter activity"/>
    <property type="evidence" value="ECO:0007669"/>
    <property type="project" value="InterPro"/>
</dbReference>
<sequence>MGLKNPYLFNVLISIIQVGMTLLTKAAFNGGMKSFIFVFYRQMAGTIFLLLWVVMFERRSAAPLTLPVFFKIFALAFLGITLGVNLYGIALVYTSSSLVSVIYNCLPVSTFCFAVLLRKEKLNVRKIAGVAKLGGIAICMGGVATLAFFKGPILNPPFALHNAQYEPQRQHHVIPNFS</sequence>
<evidence type="ECO:0000259" key="7">
    <source>
        <dbReference type="Pfam" id="PF00892"/>
    </source>
</evidence>
<dbReference type="InParanoid" id="A0A059AKK1"/>
<dbReference type="InterPro" id="IPR000620">
    <property type="entry name" value="EamA_dom"/>
</dbReference>
<feature type="transmembrane region" description="Helical" evidence="6">
    <location>
        <begin position="34"/>
        <end position="56"/>
    </location>
</feature>
<feature type="domain" description="EamA" evidence="7">
    <location>
        <begin position="8"/>
        <end position="131"/>
    </location>
</feature>
<comment type="subcellular location">
    <subcellularLocation>
        <location evidence="1 6">Membrane</location>
        <topology evidence="1 6">Multi-pass membrane protein</topology>
    </subcellularLocation>
</comment>
<evidence type="ECO:0000256" key="1">
    <source>
        <dbReference type="ARBA" id="ARBA00004141"/>
    </source>
</evidence>
<comment type="similarity">
    <text evidence="2 6">Belongs to the drug/metabolite transporter (DMT) superfamily. Plant drug/metabolite exporter (P-DME) (TC 2.A.7.4) family.</text>
</comment>
<evidence type="ECO:0000256" key="5">
    <source>
        <dbReference type="ARBA" id="ARBA00023136"/>
    </source>
</evidence>
<dbReference type="eggNOG" id="ENOG502QW53">
    <property type="taxonomic scope" value="Eukaryota"/>
</dbReference>
<dbReference type="STRING" id="71139.A0A059AKK1"/>
<dbReference type="Pfam" id="PF00892">
    <property type="entry name" value="EamA"/>
    <property type="match status" value="1"/>
</dbReference>
<feature type="transmembrane region" description="Helical" evidence="6">
    <location>
        <begin position="129"/>
        <end position="149"/>
    </location>
</feature>
<dbReference type="InterPro" id="IPR037185">
    <property type="entry name" value="EmrE-like"/>
</dbReference>
<dbReference type="SUPFAM" id="SSF103481">
    <property type="entry name" value="Multidrug resistance efflux transporter EmrE"/>
    <property type="match status" value="1"/>
</dbReference>
<reference evidence="8" key="1">
    <citation type="submission" date="2013-07" db="EMBL/GenBank/DDBJ databases">
        <title>The genome of Eucalyptus grandis.</title>
        <authorList>
            <person name="Schmutz J."/>
            <person name="Hayes R."/>
            <person name="Myburg A."/>
            <person name="Tuskan G."/>
            <person name="Grattapaglia D."/>
            <person name="Rokhsar D.S."/>
        </authorList>
    </citation>
    <scope>NUCLEOTIDE SEQUENCE</scope>
    <source>
        <tissue evidence="8">Leaf extractions</tissue>
    </source>
</reference>
<evidence type="ECO:0000256" key="2">
    <source>
        <dbReference type="ARBA" id="ARBA00007635"/>
    </source>
</evidence>
<name>A0A059AKK1_EUCGR</name>
<dbReference type="InterPro" id="IPR030184">
    <property type="entry name" value="WAT1-related"/>
</dbReference>
<dbReference type="AlphaFoldDB" id="A0A059AKK1"/>
<keyword evidence="5 6" id="KW-0472">Membrane</keyword>
<evidence type="ECO:0000256" key="3">
    <source>
        <dbReference type="ARBA" id="ARBA00022692"/>
    </source>
</evidence>
<dbReference type="GO" id="GO:0005886">
    <property type="term" value="C:plasma membrane"/>
    <property type="evidence" value="ECO:0000318"/>
    <property type="project" value="GO_Central"/>
</dbReference>
<dbReference type="PANTHER" id="PTHR31218">
    <property type="entry name" value="WAT1-RELATED PROTEIN"/>
    <property type="match status" value="1"/>
</dbReference>
<feature type="transmembrane region" description="Helical" evidence="6">
    <location>
        <begin position="7"/>
        <end position="28"/>
    </location>
</feature>
<evidence type="ECO:0000256" key="4">
    <source>
        <dbReference type="ARBA" id="ARBA00022989"/>
    </source>
</evidence>
<feature type="transmembrane region" description="Helical" evidence="6">
    <location>
        <begin position="68"/>
        <end position="92"/>
    </location>
</feature>
<dbReference type="OMA" id="TEVFTIA"/>
<keyword evidence="4 6" id="KW-1133">Transmembrane helix</keyword>
<dbReference type="Gramene" id="KCW54294">
    <property type="protein sequence ID" value="KCW54294"/>
    <property type="gene ID" value="EUGRSUZ_I00258"/>
</dbReference>
<keyword evidence="3 6" id="KW-0812">Transmembrane</keyword>
<accession>A0A059AKK1</accession>
<evidence type="ECO:0000313" key="8">
    <source>
        <dbReference type="EMBL" id="KCW54294.1"/>
    </source>
</evidence>
<dbReference type="EMBL" id="KK198761">
    <property type="protein sequence ID" value="KCW54294.1"/>
    <property type="molecule type" value="Genomic_DNA"/>
</dbReference>
<proteinExistence type="inferred from homology"/>
<feature type="transmembrane region" description="Helical" evidence="6">
    <location>
        <begin position="98"/>
        <end position="117"/>
    </location>
</feature>
<evidence type="ECO:0000256" key="6">
    <source>
        <dbReference type="RuleBase" id="RU363077"/>
    </source>
</evidence>
<protein>
    <recommendedName>
        <fullName evidence="6">WAT1-related protein</fullName>
    </recommendedName>
</protein>
<gene>
    <name evidence="8" type="ORF">EUGRSUZ_I00258</name>
</gene>